<reference evidence="1" key="2">
    <citation type="journal article" date="2022" name="Sci. Total Environ.">
        <title>Prevalence, transmission, and molecular epidemiology of tet(X)-positive bacteria among humans, animals, and environmental niches in China: An epidemiological, and genomic-based study.</title>
        <authorList>
            <person name="Dong N."/>
            <person name="Zeng Y."/>
            <person name="Cai C."/>
            <person name="Sun C."/>
            <person name="Lu J."/>
            <person name="Liu C."/>
            <person name="Zhou H."/>
            <person name="Sun Q."/>
            <person name="Shu L."/>
            <person name="Wang H."/>
            <person name="Wang Y."/>
            <person name="Wang S."/>
            <person name="Wu C."/>
            <person name="Chan E.W."/>
            <person name="Chen G."/>
            <person name="Shen Z."/>
            <person name="Chen S."/>
            <person name="Zhang R."/>
        </authorList>
    </citation>
    <scope>NUCLEOTIDE SEQUENCE</scope>
    <source>
        <strain evidence="1">R655-4</strain>
    </source>
</reference>
<dbReference type="EMBL" id="JACAGJ010000008">
    <property type="protein sequence ID" value="MDM1073686.1"/>
    <property type="molecule type" value="Genomic_DNA"/>
</dbReference>
<protein>
    <submittedName>
        <fullName evidence="1">Carboxypeptidase regulatory-like domain-containing protein</fullName>
    </submittedName>
</protein>
<gene>
    <name evidence="1" type="ORF">HX001_14445</name>
</gene>
<evidence type="ECO:0000313" key="2">
    <source>
        <dbReference type="Proteomes" id="UP001170959"/>
    </source>
</evidence>
<evidence type="ECO:0000313" key="1">
    <source>
        <dbReference type="EMBL" id="MDM1073686.1"/>
    </source>
</evidence>
<dbReference type="RefSeq" id="WP_286494133.1">
    <property type="nucleotide sequence ID" value="NZ_JACAGJ010000008.1"/>
</dbReference>
<dbReference type="GO" id="GO:0004180">
    <property type="term" value="F:carboxypeptidase activity"/>
    <property type="evidence" value="ECO:0007669"/>
    <property type="project" value="UniProtKB-KW"/>
</dbReference>
<keyword evidence="1" id="KW-0378">Hydrolase</keyword>
<dbReference type="SUPFAM" id="SSF117074">
    <property type="entry name" value="Hypothetical protein PA1324"/>
    <property type="match status" value="1"/>
</dbReference>
<reference evidence="1" key="1">
    <citation type="submission" date="2020-06" db="EMBL/GenBank/DDBJ databases">
        <authorList>
            <person name="Dong N."/>
        </authorList>
    </citation>
    <scope>NUCLEOTIDE SEQUENCE</scope>
    <source>
        <strain evidence="1">R655-4</strain>
    </source>
</reference>
<comment type="caution">
    <text evidence="1">The sequence shown here is derived from an EMBL/GenBank/DDBJ whole genome shotgun (WGS) entry which is preliminary data.</text>
</comment>
<name>A0AAJ1V8M0_9FLAO</name>
<organism evidence="1 2">
    <name type="scientific">Empedobacter brevis</name>
    <dbReference type="NCBI Taxonomy" id="247"/>
    <lineage>
        <taxon>Bacteria</taxon>
        <taxon>Pseudomonadati</taxon>
        <taxon>Bacteroidota</taxon>
        <taxon>Flavobacteriia</taxon>
        <taxon>Flavobacteriales</taxon>
        <taxon>Weeksellaceae</taxon>
        <taxon>Empedobacter</taxon>
    </lineage>
</organism>
<accession>A0AAJ1V8M0</accession>
<dbReference type="AlphaFoldDB" id="A0AAJ1V8M0"/>
<keyword evidence="1" id="KW-0121">Carboxypeptidase</keyword>
<sequence>MLNLNIVKCGTDVKGTAVGNCLLQLNMIIFFILAKKGWSIDVLNDTLDDELIKKEIQKGNLIVLPSHNNIEDGSEEDVFETLDSGEDMFVRNGLSKFTLQYSKGICFSKALQSLSLKNYDLLMVDTDSEGEGRLWGEVTKDGKFKGFDINLATAGKLSLPTGSTTSKKPFTIQLSQKGTVAFNSRINSLTSEEIDLANLKGIYDVTLTAESVTASNLQISVVDACGSGEPIEGFDDAQLWSIKNTTTNALVTPTAVTFENGVYKFTGVSAGTYTVNLRDVANGFDVIAIDYDQYYKSNKLALTVTA</sequence>
<dbReference type="Proteomes" id="UP001170959">
    <property type="component" value="Unassembled WGS sequence"/>
</dbReference>
<proteinExistence type="predicted"/>
<keyword evidence="1" id="KW-0645">Protease</keyword>